<sequence>MNREAMTESVFPGCEFEAAFRSKITSDHPARIEQALRQQLTWVKYRTAAVLTEMRKPAKLDTGATLHQRGIGGIMYAEIDSRSLNRTSTARSPNAPSCCGVIYVTHQNIRTGHYTIDGDAVRNDSCFDNDEDGVATTCQHHQYVNNEEGAVTAAEGEAQLVVLDEARGRPGCGGGISNGGPRSALGVNEGPHVDPEFDHQRPVI</sequence>
<dbReference type="Proteomes" id="UP000217790">
    <property type="component" value="Unassembled WGS sequence"/>
</dbReference>
<reference evidence="3" key="1">
    <citation type="journal article" date="2017" name="Nat. Ecol. Evol.">
        <title>Genome expansion and lineage-specific genetic innovations in the forest pathogenic fungi Armillaria.</title>
        <authorList>
            <person name="Sipos G."/>
            <person name="Prasanna A.N."/>
            <person name="Walter M.C."/>
            <person name="O'Connor E."/>
            <person name="Balint B."/>
            <person name="Krizsan K."/>
            <person name="Kiss B."/>
            <person name="Hess J."/>
            <person name="Varga T."/>
            <person name="Slot J."/>
            <person name="Riley R."/>
            <person name="Boka B."/>
            <person name="Rigling D."/>
            <person name="Barry K."/>
            <person name="Lee J."/>
            <person name="Mihaltcheva S."/>
            <person name="LaButti K."/>
            <person name="Lipzen A."/>
            <person name="Waldron R."/>
            <person name="Moloney N.M."/>
            <person name="Sperisen C."/>
            <person name="Kredics L."/>
            <person name="Vagvoelgyi C."/>
            <person name="Patrignani A."/>
            <person name="Fitzpatrick D."/>
            <person name="Nagy I."/>
            <person name="Doyle S."/>
            <person name="Anderson J.B."/>
            <person name="Grigoriev I.V."/>
            <person name="Gueldener U."/>
            <person name="Muensterkoetter M."/>
            <person name="Nagy L.G."/>
        </authorList>
    </citation>
    <scope>NUCLEOTIDE SEQUENCE [LARGE SCALE GENOMIC DNA]</scope>
    <source>
        <strain evidence="3">Ar21-2</strain>
    </source>
</reference>
<name>A0A2H3CVI9_ARMGA</name>
<proteinExistence type="predicted"/>
<gene>
    <name evidence="2" type="ORF">ARMGADRAFT_1036234</name>
</gene>
<dbReference type="InParanoid" id="A0A2H3CVI9"/>
<evidence type="ECO:0000256" key="1">
    <source>
        <dbReference type="SAM" id="MobiDB-lite"/>
    </source>
</evidence>
<feature type="region of interest" description="Disordered" evidence="1">
    <location>
        <begin position="172"/>
        <end position="204"/>
    </location>
</feature>
<protein>
    <submittedName>
        <fullName evidence="2">Uncharacterized protein</fullName>
    </submittedName>
</protein>
<keyword evidence="3" id="KW-1185">Reference proteome</keyword>
<dbReference type="EMBL" id="KZ293690">
    <property type="protein sequence ID" value="PBK85474.1"/>
    <property type="molecule type" value="Genomic_DNA"/>
</dbReference>
<organism evidence="2 3">
    <name type="scientific">Armillaria gallica</name>
    <name type="common">Bulbous honey fungus</name>
    <name type="synonym">Armillaria bulbosa</name>
    <dbReference type="NCBI Taxonomy" id="47427"/>
    <lineage>
        <taxon>Eukaryota</taxon>
        <taxon>Fungi</taxon>
        <taxon>Dikarya</taxon>
        <taxon>Basidiomycota</taxon>
        <taxon>Agaricomycotina</taxon>
        <taxon>Agaricomycetes</taxon>
        <taxon>Agaricomycetidae</taxon>
        <taxon>Agaricales</taxon>
        <taxon>Marasmiineae</taxon>
        <taxon>Physalacriaceae</taxon>
        <taxon>Armillaria</taxon>
    </lineage>
</organism>
<evidence type="ECO:0000313" key="3">
    <source>
        <dbReference type="Proteomes" id="UP000217790"/>
    </source>
</evidence>
<feature type="compositionally biased region" description="Basic and acidic residues" evidence="1">
    <location>
        <begin position="191"/>
        <end position="204"/>
    </location>
</feature>
<accession>A0A2H3CVI9</accession>
<dbReference type="AlphaFoldDB" id="A0A2H3CVI9"/>
<evidence type="ECO:0000313" key="2">
    <source>
        <dbReference type="EMBL" id="PBK85474.1"/>
    </source>
</evidence>